<dbReference type="RefSeq" id="WP_381502604.1">
    <property type="nucleotide sequence ID" value="NZ_JBHUOM010000012.1"/>
</dbReference>
<dbReference type="InterPro" id="IPR036249">
    <property type="entry name" value="Thioredoxin-like_sf"/>
</dbReference>
<name>A0ABW6AJ24_9BACT</name>
<protein>
    <submittedName>
        <fullName evidence="1">Thioredoxin</fullName>
    </submittedName>
</protein>
<accession>A0ABW6AJ24</accession>
<reference evidence="2" key="1">
    <citation type="journal article" date="2019" name="Int. J. Syst. Evol. Microbiol.">
        <title>The Global Catalogue of Microorganisms (GCM) 10K type strain sequencing project: providing services to taxonomists for standard genome sequencing and annotation.</title>
        <authorList>
            <consortium name="The Broad Institute Genomics Platform"/>
            <consortium name="The Broad Institute Genome Sequencing Center for Infectious Disease"/>
            <person name="Wu L."/>
            <person name="Ma J."/>
        </authorList>
    </citation>
    <scope>NUCLEOTIDE SEQUENCE [LARGE SCALE GENOMIC DNA]</scope>
    <source>
        <strain evidence="2">KCTC 52490</strain>
    </source>
</reference>
<dbReference type="Proteomes" id="UP001597512">
    <property type="component" value="Unassembled WGS sequence"/>
</dbReference>
<evidence type="ECO:0000313" key="2">
    <source>
        <dbReference type="Proteomes" id="UP001597512"/>
    </source>
</evidence>
<proteinExistence type="predicted"/>
<sequence>MKPDERHPILISGQSAVLLIFMPPERADHQLKALLTALATSVQAHFGLQIRVLKIDELNHADVVRSFAITHTPSFVLVRMGVELWRQESLPNEPALILLIQRLLHTENHEVR</sequence>
<gene>
    <name evidence="1" type="ORF">ACFS25_15400</name>
</gene>
<evidence type="ECO:0000313" key="1">
    <source>
        <dbReference type="EMBL" id="MFD2935177.1"/>
    </source>
</evidence>
<keyword evidence="2" id="KW-1185">Reference proteome</keyword>
<comment type="caution">
    <text evidence="1">The sequence shown here is derived from an EMBL/GenBank/DDBJ whole genome shotgun (WGS) entry which is preliminary data.</text>
</comment>
<organism evidence="1 2">
    <name type="scientific">Spirosoma flavum</name>
    <dbReference type="NCBI Taxonomy" id="2048557"/>
    <lineage>
        <taxon>Bacteria</taxon>
        <taxon>Pseudomonadati</taxon>
        <taxon>Bacteroidota</taxon>
        <taxon>Cytophagia</taxon>
        <taxon>Cytophagales</taxon>
        <taxon>Cytophagaceae</taxon>
        <taxon>Spirosoma</taxon>
    </lineage>
</organism>
<dbReference type="SUPFAM" id="SSF52833">
    <property type="entry name" value="Thioredoxin-like"/>
    <property type="match status" value="1"/>
</dbReference>
<dbReference type="EMBL" id="JBHUOM010000012">
    <property type="protein sequence ID" value="MFD2935177.1"/>
    <property type="molecule type" value="Genomic_DNA"/>
</dbReference>